<keyword evidence="6" id="KW-0560">Oxidoreductase</keyword>
<protein>
    <submittedName>
        <fullName evidence="7">Uncharacterized protein</fullName>
    </submittedName>
</protein>
<accession>A0A381T7F1</accession>
<dbReference type="AlphaFoldDB" id="A0A381T7F1"/>
<dbReference type="UniPathway" id="UPA00193"/>
<dbReference type="SUPFAM" id="SSF51730">
    <property type="entry name" value="FAD-linked oxidoreductase"/>
    <property type="match status" value="1"/>
</dbReference>
<dbReference type="GO" id="GO:0004489">
    <property type="term" value="F:methylenetetrahydrofolate reductase [NAD(P)H] activity"/>
    <property type="evidence" value="ECO:0007669"/>
    <property type="project" value="InterPro"/>
</dbReference>
<organism evidence="7">
    <name type="scientific">marine metagenome</name>
    <dbReference type="NCBI Taxonomy" id="408172"/>
    <lineage>
        <taxon>unclassified sequences</taxon>
        <taxon>metagenomes</taxon>
        <taxon>ecological metagenomes</taxon>
    </lineage>
</organism>
<name>A0A381T7F1_9ZZZZ</name>
<dbReference type="PANTHER" id="PTHR45754">
    <property type="entry name" value="METHYLENETETRAHYDROFOLATE REDUCTASE"/>
    <property type="match status" value="1"/>
</dbReference>
<dbReference type="GO" id="GO:0035999">
    <property type="term" value="P:tetrahydrofolate interconversion"/>
    <property type="evidence" value="ECO:0007669"/>
    <property type="project" value="UniProtKB-UniPathway"/>
</dbReference>
<evidence type="ECO:0000256" key="5">
    <source>
        <dbReference type="ARBA" id="ARBA00022827"/>
    </source>
</evidence>
<evidence type="ECO:0000256" key="4">
    <source>
        <dbReference type="ARBA" id="ARBA00022630"/>
    </source>
</evidence>
<proteinExistence type="inferred from homology"/>
<dbReference type="GO" id="GO:0071949">
    <property type="term" value="F:FAD binding"/>
    <property type="evidence" value="ECO:0007669"/>
    <property type="project" value="TreeGrafter"/>
</dbReference>
<dbReference type="InterPro" id="IPR003171">
    <property type="entry name" value="Mehydrof_redctse-like"/>
</dbReference>
<dbReference type="GO" id="GO:0009086">
    <property type="term" value="P:methionine biosynthetic process"/>
    <property type="evidence" value="ECO:0007669"/>
    <property type="project" value="TreeGrafter"/>
</dbReference>
<reference evidence="7" key="1">
    <citation type="submission" date="2018-05" db="EMBL/GenBank/DDBJ databases">
        <authorList>
            <person name="Lanie J.A."/>
            <person name="Ng W.-L."/>
            <person name="Kazmierczak K.M."/>
            <person name="Andrzejewski T.M."/>
            <person name="Davidsen T.M."/>
            <person name="Wayne K.J."/>
            <person name="Tettelin H."/>
            <person name="Glass J.I."/>
            <person name="Rusch D."/>
            <person name="Podicherti R."/>
            <person name="Tsui H.-C.T."/>
            <person name="Winkler M.E."/>
        </authorList>
    </citation>
    <scope>NUCLEOTIDE SEQUENCE</scope>
</reference>
<comment type="pathway">
    <text evidence="2">One-carbon metabolism; tetrahydrofolate interconversion.</text>
</comment>
<evidence type="ECO:0000256" key="2">
    <source>
        <dbReference type="ARBA" id="ARBA00004777"/>
    </source>
</evidence>
<dbReference type="CDD" id="cd00537">
    <property type="entry name" value="MTHFR"/>
    <property type="match status" value="1"/>
</dbReference>
<dbReference type="Pfam" id="PF02219">
    <property type="entry name" value="MTHFR"/>
    <property type="match status" value="1"/>
</dbReference>
<keyword evidence="4" id="KW-0285">Flavoprotein</keyword>
<keyword evidence="5" id="KW-0274">FAD</keyword>
<sequence>MEYQSLLHKKLLDGNFVYTAETTPPDSADQEVILTKTKPLKYIADAVNLTDSPGAKVHMSALTAAIILAQNDIEPILQLTVRDRNRLALQGDLVGASALGVHNILCLSGDDPKIGDQPETIAVNDIDSLTLVATADLMRRKGKFPSGRLIEPPPKLCIGGAEVPTEGKPNTEKILNKIKTGINFFQTQYVFDKKILKEYMKVLDDVGILEKTFFIIGLGPFTSAKSAKWMNNNLFGVNVPDKIIKRLEQSNDEKEESKKICLELIHHFKEINGVMGVHLMGHNKEEIIAEIIQESRKNNN</sequence>
<evidence type="ECO:0000256" key="1">
    <source>
        <dbReference type="ARBA" id="ARBA00001974"/>
    </source>
</evidence>
<evidence type="ECO:0000256" key="3">
    <source>
        <dbReference type="ARBA" id="ARBA00006743"/>
    </source>
</evidence>
<gene>
    <name evidence="7" type="ORF">METZ01_LOCUS63471</name>
</gene>
<dbReference type="InterPro" id="IPR029041">
    <property type="entry name" value="FAD-linked_oxidoreductase-like"/>
</dbReference>
<evidence type="ECO:0000256" key="6">
    <source>
        <dbReference type="ARBA" id="ARBA00023002"/>
    </source>
</evidence>
<comment type="similarity">
    <text evidence="3">Belongs to the methylenetetrahydrofolate reductase family.</text>
</comment>
<dbReference type="EMBL" id="UINC01003953">
    <property type="protein sequence ID" value="SVA10617.1"/>
    <property type="molecule type" value="Genomic_DNA"/>
</dbReference>
<dbReference type="PANTHER" id="PTHR45754:SF3">
    <property type="entry name" value="METHYLENETETRAHYDROFOLATE REDUCTASE (NADPH)"/>
    <property type="match status" value="1"/>
</dbReference>
<dbReference type="GO" id="GO:0005829">
    <property type="term" value="C:cytosol"/>
    <property type="evidence" value="ECO:0007669"/>
    <property type="project" value="TreeGrafter"/>
</dbReference>
<evidence type="ECO:0000313" key="7">
    <source>
        <dbReference type="EMBL" id="SVA10617.1"/>
    </source>
</evidence>
<dbReference type="Gene3D" id="3.20.20.220">
    <property type="match status" value="1"/>
</dbReference>
<comment type="cofactor">
    <cofactor evidence="1">
        <name>FAD</name>
        <dbReference type="ChEBI" id="CHEBI:57692"/>
    </cofactor>
</comment>